<organism evidence="2">
    <name type="scientific">Chromera velia CCMP2878</name>
    <dbReference type="NCBI Taxonomy" id="1169474"/>
    <lineage>
        <taxon>Eukaryota</taxon>
        <taxon>Sar</taxon>
        <taxon>Alveolata</taxon>
        <taxon>Colpodellida</taxon>
        <taxon>Chromeraceae</taxon>
        <taxon>Chromera</taxon>
    </lineage>
</organism>
<accession>A0A0G4H9J6</accession>
<sequence>MQSIPGFRQPFSTIPPENVYTLFDADKLPPCDLVPEFAPPKVVNPESPEIKKRLTAFGRLLDLTKRVQLTSRVAKEGGVGRVEMGKPRIPPTTVDEIRKLMLGKHRELKHEEWAFEWPKGCRAQAVEEDVQAQTGVKERGGSVSCKFAGVYPTAAEHDAALQGAGLRLVGERRKEKEEAKKKAQEEAVAAQSSSSAVTLDSKLDSLLEKKLEEKIDKIVEKILEKKKSGKDKRRQNGSVAVPSKDDDSSEESDSVSEAGFSNSLSAGSVSSWKKVKMDWSLLPLFDLKEGFEDWERQFEDFMKEELRRSRFGSSGQWRRVLEVEERIKEFPYDTKRRTASGEVAKPKIKFAFKTLRRRLSILEVDALAVQRPIEDAAKPTMILHALNTDQTTTLITAIRAQKGEMLLDLNSLSWDDIRPHLDWFAAIEEKEKGGEGGREKAGRFSNPKAGHRGNDRGRQRENGNTGGSSGQGSSGSSGQGGQHPVCYTCGRKHEERGVHKEVIRRVKEEYLSNLLIRQLEVEERIKEFPYDTKRRTASGEVAKPKIKFAFKTLRRRLSILEVDALAVQRPIEDAAKPTMILHALNTDQTTTLITAIRAQKGEMLLDLNSLSWDDIRPHLDWFAAIEEKEKGGEGGREKAGRFSNPKAGHRGNDRGRQRENGNTGGSSGQGSSGSSGQGGQHPVCYTCGRKHEGECWAKKKNIECRDCGEKGHYARAPACKKKGGSSSSSGGGKGD</sequence>
<protein>
    <recommendedName>
        <fullName evidence="3">CCHC-type domain-containing protein</fullName>
    </recommendedName>
</protein>
<feature type="compositionally biased region" description="Basic and acidic residues" evidence="1">
    <location>
        <begin position="452"/>
        <end position="461"/>
    </location>
</feature>
<feature type="region of interest" description="Disordered" evidence="1">
    <location>
        <begin position="227"/>
        <end position="265"/>
    </location>
</feature>
<gene>
    <name evidence="2" type="ORF">Cvel_25415</name>
</gene>
<feature type="region of interest" description="Disordered" evidence="1">
    <location>
        <begin position="629"/>
        <end position="680"/>
    </location>
</feature>
<dbReference type="AlphaFoldDB" id="A0A0G4H9J6"/>
<dbReference type="EMBL" id="CDMZ01002069">
    <property type="protein sequence ID" value="CEM40594.1"/>
    <property type="molecule type" value="Genomic_DNA"/>
</dbReference>
<evidence type="ECO:0008006" key="3">
    <source>
        <dbReference type="Google" id="ProtNLM"/>
    </source>
</evidence>
<feature type="compositionally biased region" description="Basic and acidic residues" evidence="1">
    <location>
        <begin position="172"/>
        <end position="185"/>
    </location>
</feature>
<evidence type="ECO:0000256" key="1">
    <source>
        <dbReference type="SAM" id="MobiDB-lite"/>
    </source>
</evidence>
<feature type="region of interest" description="Disordered" evidence="1">
    <location>
        <begin position="172"/>
        <end position="194"/>
    </location>
</feature>
<feature type="region of interest" description="Disordered" evidence="1">
    <location>
        <begin position="715"/>
        <end position="735"/>
    </location>
</feature>
<reference evidence="2" key="1">
    <citation type="submission" date="2014-11" db="EMBL/GenBank/DDBJ databases">
        <authorList>
            <person name="Otto D Thomas"/>
            <person name="Naeem Raeece"/>
        </authorList>
    </citation>
    <scope>NUCLEOTIDE SEQUENCE</scope>
</reference>
<feature type="compositionally biased region" description="Basic and acidic residues" evidence="1">
    <location>
        <begin position="629"/>
        <end position="640"/>
    </location>
</feature>
<feature type="compositionally biased region" description="Gly residues" evidence="1">
    <location>
        <begin position="662"/>
        <end position="679"/>
    </location>
</feature>
<name>A0A0G4H9J6_9ALVE</name>
<proteinExistence type="predicted"/>
<feature type="compositionally biased region" description="Basic and acidic residues" evidence="1">
    <location>
        <begin position="650"/>
        <end position="659"/>
    </location>
</feature>
<feature type="region of interest" description="Disordered" evidence="1">
    <location>
        <begin position="432"/>
        <end position="487"/>
    </location>
</feature>
<feature type="compositionally biased region" description="Basic and acidic residues" evidence="1">
    <location>
        <begin position="432"/>
        <end position="442"/>
    </location>
</feature>
<evidence type="ECO:0000313" key="2">
    <source>
        <dbReference type="EMBL" id="CEM40594.1"/>
    </source>
</evidence>
<feature type="compositionally biased region" description="Gly residues" evidence="1">
    <location>
        <begin position="464"/>
        <end position="481"/>
    </location>
</feature>